<dbReference type="AlphaFoldDB" id="A0A1C3E6N6"/>
<accession>A0A1C3E6N6</accession>
<proteinExistence type="predicted"/>
<gene>
    <name evidence="1" type="ORF">A8L45_22925</name>
</gene>
<evidence type="ECO:0000313" key="2">
    <source>
        <dbReference type="Proteomes" id="UP000094936"/>
    </source>
</evidence>
<organism evidence="1 2">
    <name type="scientific">Veronia pacifica</name>
    <dbReference type="NCBI Taxonomy" id="1080227"/>
    <lineage>
        <taxon>Bacteria</taxon>
        <taxon>Pseudomonadati</taxon>
        <taxon>Pseudomonadota</taxon>
        <taxon>Gammaproteobacteria</taxon>
        <taxon>Vibrionales</taxon>
        <taxon>Vibrionaceae</taxon>
        <taxon>Veronia</taxon>
    </lineage>
</organism>
<reference evidence="1 2" key="1">
    <citation type="submission" date="2016-05" db="EMBL/GenBank/DDBJ databases">
        <title>Genomic Taxonomy of the Vibrionaceae.</title>
        <authorList>
            <person name="Gomez-Gil B."/>
            <person name="Enciso-Ibarra J."/>
        </authorList>
    </citation>
    <scope>NUCLEOTIDE SEQUENCE [LARGE SCALE GENOMIC DNA]</scope>
    <source>
        <strain evidence="1 2">CAIM 1920</strain>
    </source>
</reference>
<comment type="caution">
    <text evidence="1">The sequence shown here is derived from an EMBL/GenBank/DDBJ whole genome shotgun (WGS) entry which is preliminary data.</text>
</comment>
<dbReference type="EMBL" id="LYBM01000084">
    <property type="protein sequence ID" value="ODA28873.1"/>
    <property type="molecule type" value="Genomic_DNA"/>
</dbReference>
<name>A0A1C3E6N6_9GAMM</name>
<dbReference type="Proteomes" id="UP000094936">
    <property type="component" value="Unassembled WGS sequence"/>
</dbReference>
<keyword evidence="2" id="KW-1185">Reference proteome</keyword>
<evidence type="ECO:0000313" key="1">
    <source>
        <dbReference type="EMBL" id="ODA28873.1"/>
    </source>
</evidence>
<dbReference type="RefSeq" id="WP_068905668.1">
    <property type="nucleotide sequence ID" value="NZ_JBHUIF010000013.1"/>
</dbReference>
<protein>
    <submittedName>
        <fullName evidence="1">Uncharacterized protein</fullName>
    </submittedName>
</protein>
<sequence>MKKVQRNEVANILRWRGSDSCKLGFGSNDNCPEMSQKYMTLSVAWKAFKQGIANSEQQALCYEIHKGLIKGLVADGEYPAIIRGARVESLVKPDRRITLRDPMSISEAIEYIAKMDGKTAESVRKQWNRWQKAESSAREEWMEQFMSTKVCDFT</sequence>